<dbReference type="SMART" id="SM00342">
    <property type="entry name" value="HTH_ARAC"/>
    <property type="match status" value="1"/>
</dbReference>
<keyword evidence="4" id="KW-0812">Transmembrane</keyword>
<proteinExistence type="predicted"/>
<feature type="transmembrane region" description="Helical" evidence="4">
    <location>
        <begin position="6"/>
        <end position="23"/>
    </location>
</feature>
<evidence type="ECO:0000313" key="7">
    <source>
        <dbReference type="Proteomes" id="UP000651112"/>
    </source>
</evidence>
<dbReference type="Proteomes" id="UP000651112">
    <property type="component" value="Unassembled WGS sequence"/>
</dbReference>
<keyword evidence="4" id="KW-1133">Transmembrane helix</keyword>
<dbReference type="PROSITE" id="PS00041">
    <property type="entry name" value="HTH_ARAC_FAMILY_1"/>
    <property type="match status" value="1"/>
</dbReference>
<name>A0ABR7XUY0_9SPHI</name>
<dbReference type="InterPro" id="IPR018060">
    <property type="entry name" value="HTH_AraC"/>
</dbReference>
<evidence type="ECO:0000256" key="4">
    <source>
        <dbReference type="SAM" id="Phobius"/>
    </source>
</evidence>
<dbReference type="InterPro" id="IPR009057">
    <property type="entry name" value="Homeodomain-like_sf"/>
</dbReference>
<feature type="transmembrane region" description="Helical" evidence="4">
    <location>
        <begin position="164"/>
        <end position="182"/>
    </location>
</feature>
<dbReference type="PANTHER" id="PTHR43280:SF29">
    <property type="entry name" value="ARAC-FAMILY TRANSCRIPTIONAL REGULATOR"/>
    <property type="match status" value="1"/>
</dbReference>
<feature type="transmembrane region" description="Helical" evidence="4">
    <location>
        <begin position="188"/>
        <end position="208"/>
    </location>
</feature>
<evidence type="ECO:0000256" key="2">
    <source>
        <dbReference type="ARBA" id="ARBA00023125"/>
    </source>
</evidence>
<evidence type="ECO:0000259" key="5">
    <source>
        <dbReference type="PROSITE" id="PS01124"/>
    </source>
</evidence>
<evidence type="ECO:0000256" key="3">
    <source>
        <dbReference type="ARBA" id="ARBA00023163"/>
    </source>
</evidence>
<feature type="domain" description="HTH araC/xylS-type" evidence="5">
    <location>
        <begin position="246"/>
        <end position="350"/>
    </location>
</feature>
<dbReference type="Pfam" id="PF12833">
    <property type="entry name" value="HTH_18"/>
    <property type="match status" value="1"/>
</dbReference>
<dbReference type="EMBL" id="JACNYL010000003">
    <property type="protein sequence ID" value="MBD1422833.1"/>
    <property type="molecule type" value="Genomic_DNA"/>
</dbReference>
<keyword evidence="1" id="KW-0805">Transcription regulation</keyword>
<dbReference type="InterPro" id="IPR018062">
    <property type="entry name" value="HTH_AraC-typ_CS"/>
</dbReference>
<dbReference type="InterPro" id="IPR020449">
    <property type="entry name" value="Tscrpt_reg_AraC-type_HTH"/>
</dbReference>
<sequence>MVYQALIYGLCGGSLLLLSLLLLSNLPKVNKRANLFLGICTFFLCSVFVQLLLENSNYPENVMLLAFLEFGRWAIFPCFFIAIQLYLSPDQPYKKYAIHFVPTLILVSLLWSPYTLPDVLRYVIRYFLYGQLLVYGVWSYVLLYKHRLLLKAFSTSPRAIDLRWIMNIWWVILFLGIISLVTRLFHSVSLLVDSLYLVGILFFSYYALLQTAIYPVSDEQVPVIKAAVLSKDKERLTMEQVQFFKERLQDLMDKDQPYLDPLLSLPHLAERIGLSIHELSYVLNTGIDSNFYQFINGYRVRYAQQLLKGNILNGYSIQEISIRSGFNSKTTFYSSFKQEVGMTPKQYLLKVK</sequence>
<comment type="caution">
    <text evidence="6">The sequence shown here is derived from an EMBL/GenBank/DDBJ whole genome shotgun (WGS) entry which is preliminary data.</text>
</comment>
<organism evidence="6 7">
    <name type="scientific">Sphingobacterium chuzhouense</name>
    <dbReference type="NCBI Taxonomy" id="1742264"/>
    <lineage>
        <taxon>Bacteria</taxon>
        <taxon>Pseudomonadati</taxon>
        <taxon>Bacteroidota</taxon>
        <taxon>Sphingobacteriia</taxon>
        <taxon>Sphingobacteriales</taxon>
        <taxon>Sphingobacteriaceae</taxon>
        <taxon>Sphingobacterium</taxon>
    </lineage>
</organism>
<dbReference type="SUPFAM" id="SSF46689">
    <property type="entry name" value="Homeodomain-like"/>
    <property type="match status" value="1"/>
</dbReference>
<evidence type="ECO:0000313" key="6">
    <source>
        <dbReference type="EMBL" id="MBD1422833.1"/>
    </source>
</evidence>
<gene>
    <name evidence="6" type="ORF">H8B21_14750</name>
</gene>
<keyword evidence="4" id="KW-0472">Membrane</keyword>
<keyword evidence="3" id="KW-0804">Transcription</keyword>
<feature type="transmembrane region" description="Helical" evidence="4">
    <location>
        <begin position="35"/>
        <end position="53"/>
    </location>
</feature>
<evidence type="ECO:0000256" key="1">
    <source>
        <dbReference type="ARBA" id="ARBA00023015"/>
    </source>
</evidence>
<dbReference type="PROSITE" id="PS01124">
    <property type="entry name" value="HTH_ARAC_FAMILY_2"/>
    <property type="match status" value="1"/>
</dbReference>
<keyword evidence="2" id="KW-0238">DNA-binding</keyword>
<dbReference type="RefSeq" id="WP_190314519.1">
    <property type="nucleotide sequence ID" value="NZ_JACNYL010000003.1"/>
</dbReference>
<dbReference type="Gene3D" id="1.10.10.60">
    <property type="entry name" value="Homeodomain-like"/>
    <property type="match status" value="1"/>
</dbReference>
<accession>A0ABR7XUY0</accession>
<feature type="transmembrane region" description="Helical" evidence="4">
    <location>
        <begin position="96"/>
        <end position="114"/>
    </location>
</feature>
<feature type="transmembrane region" description="Helical" evidence="4">
    <location>
        <begin position="65"/>
        <end position="87"/>
    </location>
</feature>
<dbReference type="PANTHER" id="PTHR43280">
    <property type="entry name" value="ARAC-FAMILY TRANSCRIPTIONAL REGULATOR"/>
    <property type="match status" value="1"/>
</dbReference>
<reference evidence="6 7" key="1">
    <citation type="submission" date="2020-08" db="EMBL/GenBank/DDBJ databases">
        <title>Sphingobacterium sp. DN00404 isolated from aquaculture water.</title>
        <authorList>
            <person name="Zhang M."/>
        </authorList>
    </citation>
    <scope>NUCLEOTIDE SEQUENCE [LARGE SCALE GENOMIC DNA]</scope>
    <source>
        <strain evidence="6 7">KCTC 42746</strain>
    </source>
</reference>
<dbReference type="PRINTS" id="PR00032">
    <property type="entry name" value="HTHARAC"/>
</dbReference>
<protein>
    <submittedName>
        <fullName evidence="6">AraC family transcriptional regulator</fullName>
    </submittedName>
</protein>
<feature type="transmembrane region" description="Helical" evidence="4">
    <location>
        <begin position="126"/>
        <end position="143"/>
    </location>
</feature>
<keyword evidence="7" id="KW-1185">Reference proteome</keyword>